<dbReference type="EMBL" id="SNRW01030524">
    <property type="protein sequence ID" value="KAA6357997.1"/>
    <property type="molecule type" value="Genomic_DNA"/>
</dbReference>
<evidence type="ECO:0000313" key="2">
    <source>
        <dbReference type="Proteomes" id="UP000324800"/>
    </source>
</evidence>
<protein>
    <submittedName>
        <fullName evidence="1">Uncharacterized protein</fullName>
    </submittedName>
</protein>
<evidence type="ECO:0000313" key="1">
    <source>
        <dbReference type="EMBL" id="KAA6357997.1"/>
    </source>
</evidence>
<sequence>MAIAGVYYTDYEPLKRAVSDVNGDGKINIVDDWHVNSVIDGMKSMSWVQDVVQKQTEAIGDGVQPYDPNIRSSVSNHFNNSTKLVNISTFGPLRAAYFVKEGPFCTYLFVPQTKESNENGTASNRQPISHIDRVIIQHDTFPSVPIPPTFFSQYTVTDVSRDQLLALAYTSYDLDSFNIQLPDDSVIKLVIFNMFLRENRFVEIQQYVHSMSESIDPIRTLLLPVMIQYDFSTDTKYDTPSAYLTVASKDNSVSWHIHIPSELKTDKFVNYYISKNYFV</sequence>
<gene>
    <name evidence="1" type="ORF">EZS28_046476</name>
</gene>
<dbReference type="Proteomes" id="UP000324800">
    <property type="component" value="Unassembled WGS sequence"/>
</dbReference>
<accession>A0A5J4TIB7</accession>
<organism evidence="1 2">
    <name type="scientific">Streblomastix strix</name>
    <dbReference type="NCBI Taxonomy" id="222440"/>
    <lineage>
        <taxon>Eukaryota</taxon>
        <taxon>Metamonada</taxon>
        <taxon>Preaxostyla</taxon>
        <taxon>Oxymonadida</taxon>
        <taxon>Streblomastigidae</taxon>
        <taxon>Streblomastix</taxon>
    </lineage>
</organism>
<reference evidence="1 2" key="1">
    <citation type="submission" date="2019-03" db="EMBL/GenBank/DDBJ databases">
        <title>Single cell metagenomics reveals metabolic interactions within the superorganism composed of flagellate Streblomastix strix and complex community of Bacteroidetes bacteria on its surface.</title>
        <authorList>
            <person name="Treitli S.C."/>
            <person name="Kolisko M."/>
            <person name="Husnik F."/>
            <person name="Keeling P."/>
            <person name="Hampl V."/>
        </authorList>
    </citation>
    <scope>NUCLEOTIDE SEQUENCE [LARGE SCALE GENOMIC DNA]</scope>
    <source>
        <strain evidence="1">ST1C</strain>
    </source>
</reference>
<dbReference type="AlphaFoldDB" id="A0A5J4TIB7"/>
<comment type="caution">
    <text evidence="1">The sequence shown here is derived from an EMBL/GenBank/DDBJ whole genome shotgun (WGS) entry which is preliminary data.</text>
</comment>
<proteinExistence type="predicted"/>
<name>A0A5J4TIB7_9EUKA</name>